<keyword evidence="4" id="KW-1133">Transmembrane helix</keyword>
<keyword evidence="4" id="KW-0812">Transmembrane</keyword>
<reference evidence="5 6" key="1">
    <citation type="journal article" date="2024" name="Nat. Commun.">
        <title>Phylogenomics reveals the evolutionary origins of lichenization in chlorophyte algae.</title>
        <authorList>
            <person name="Puginier C."/>
            <person name="Libourel C."/>
            <person name="Otte J."/>
            <person name="Skaloud P."/>
            <person name="Haon M."/>
            <person name="Grisel S."/>
            <person name="Petersen M."/>
            <person name="Berrin J.G."/>
            <person name="Delaux P.M."/>
            <person name="Dal Grande F."/>
            <person name="Keller J."/>
        </authorList>
    </citation>
    <scope>NUCLEOTIDE SEQUENCE [LARGE SCALE GENOMIC DNA]</scope>
    <source>
        <strain evidence="5 6">SAG 2523</strain>
    </source>
</reference>
<evidence type="ECO:0000313" key="5">
    <source>
        <dbReference type="EMBL" id="KAK9862056.1"/>
    </source>
</evidence>
<dbReference type="PANTHER" id="PTHR48043">
    <property type="entry name" value="EG:EG0003.4 PROTEIN-RELATED"/>
    <property type="match status" value="1"/>
</dbReference>
<proteinExistence type="predicted"/>
<dbReference type="Proteomes" id="UP001485043">
    <property type="component" value="Unassembled WGS sequence"/>
</dbReference>
<evidence type="ECO:0000256" key="2">
    <source>
        <dbReference type="ARBA" id="ARBA00022679"/>
    </source>
</evidence>
<feature type="region of interest" description="Disordered" evidence="3">
    <location>
        <begin position="1297"/>
        <end position="1319"/>
    </location>
</feature>
<feature type="region of interest" description="Disordered" evidence="3">
    <location>
        <begin position="1131"/>
        <end position="1165"/>
    </location>
</feature>
<keyword evidence="2" id="KW-0808">Transferase</keyword>
<dbReference type="GO" id="GO:0008194">
    <property type="term" value="F:UDP-glycosyltransferase activity"/>
    <property type="evidence" value="ECO:0007669"/>
    <property type="project" value="InterPro"/>
</dbReference>
<feature type="compositionally biased region" description="Basic and acidic residues" evidence="3">
    <location>
        <begin position="946"/>
        <end position="955"/>
    </location>
</feature>
<comment type="caution">
    <text evidence="5">The sequence shown here is derived from an EMBL/GenBank/DDBJ whole genome shotgun (WGS) entry which is preliminary data.</text>
</comment>
<keyword evidence="4" id="KW-0472">Membrane</keyword>
<feature type="compositionally biased region" description="Basic and acidic residues" evidence="3">
    <location>
        <begin position="749"/>
        <end position="758"/>
    </location>
</feature>
<evidence type="ECO:0000256" key="3">
    <source>
        <dbReference type="SAM" id="MobiDB-lite"/>
    </source>
</evidence>
<feature type="region of interest" description="Disordered" evidence="3">
    <location>
        <begin position="1180"/>
        <end position="1199"/>
    </location>
</feature>
<feature type="region of interest" description="Disordered" evidence="3">
    <location>
        <begin position="910"/>
        <end position="996"/>
    </location>
</feature>
<dbReference type="PANTHER" id="PTHR48043:SF145">
    <property type="entry name" value="FI06409P-RELATED"/>
    <property type="match status" value="1"/>
</dbReference>
<evidence type="ECO:0000313" key="6">
    <source>
        <dbReference type="Proteomes" id="UP001485043"/>
    </source>
</evidence>
<sequence length="1319" mass="142187">MATATAVTGCWRTEAAAILGFAIPGGASHYASVAGIGLDLMHRGHKFTVLVSSEDTVAQRRMAKDPFRAVKVLKFKGPANIGNDIWRINIPRDPSQSLEILRLDGLKIAQSLMEDREAIAAMQAENFDLVLRDISSWPTALPAQILNIPERSTAAAFIATGDWALEYPFPVPPKVHMVGPLMAAPGKPLSAELQALLSPKGHGKLPDGMLLEEGAVYVSMGTAVRFEEDEIVSMAANLAALKHPVLWKISPDDLPGDMTMESLKLPSHVRTTQRAPQNDIPANPAVKSVHDGFGVVVPIYKVKESGKLHLHDAITRVLKNSKFQANATKLQRRMRRPRSAAQHAAYFVEHVLATDADNYLATAEQQYAWWQLALLDVYLVLFAGVTAILGFVGIILWLIARSASVSGRPRRDGRSLSCTFPLGTSGKASLAFRQPGCFAVVGAPDCHPALLLAGRANHSMTVQVCSRCGHRKDINDFPEQGEAWPACCTACLVNGKAPTARKTRPLVMTPSVTSKQCRRCQTEKSADNFHCCRTHRDGLDTYCKICQAELSAERRTRQLRVVEVTVTSKTCRQCAEEKPVDAFNRNKNNPDGLASYCKPCRSANEAGARTARRRRSRQTMDSVSPSPTTRSLSPGKHAGSRGSSSPDVWPLQMESGRMMIPPTPGTPLRPLSAARAPGGRANGTPGANSLAYPMRTGPSGFPRPALPRTMVQLPRPPTRRADDDGDDGPWAPPGRSHVVPPRMRRPPPRHADYSREGSPDELAAADRAPPRRNASLRSHRRGPNGSGVPTPETPESMGPSLQLASDNLGRHFRGRAPQLQLMGAPLFPRAGHSRPIMWENDHDLDAAAALASIGNPNRYPTVNEMGTAVRSRNISSSHQPVGDLTIVGSPLKRRRTGALDGAQEACRDGGMGVKWQSLPHPARPDSTMAAPHPISPGRAPSAPAALEKEDEKSADMDGQSPLATHSPAKSLPSMRQLLSGPGFMSKEQPTPHRLGHCSSSSFRFWAAPTSMRDNPQSLQAPRHPPAAHPTTPEDRPAAQDLGGNGISADDSPEARAADHELLMRAHDCSDDTPDGQLSRLEAILACLKKPQLLQPPIEDAQDAPAAENACTKEPQAVTRACVPATLTAGQAAPVPGGEEGEGLVTRRAGQSSKRGLQPGPPRTDVSIDETSLLAYFAAAAQQEGTEATEEPQPDRITVTTGSLGTYMETDAPSSMQAHGPRSQRKRHRAFVGPIEGAFDDEGPTGEGLWPHERPAENDGWAPRLPWDKPFGLSGLSRRLIAGSRRPDSVSAAEMQLDGEAPWPFNWSGRRLRSGPAKRS</sequence>
<feature type="region of interest" description="Disordered" evidence="3">
    <location>
        <begin position="1205"/>
        <end position="1226"/>
    </location>
</feature>
<dbReference type="InterPro" id="IPR002213">
    <property type="entry name" value="UDP_glucos_trans"/>
</dbReference>
<accession>A0AAW1SZC2</accession>
<gene>
    <name evidence="5" type="ORF">WJX84_003278</name>
</gene>
<dbReference type="Pfam" id="PF00201">
    <property type="entry name" value="UDPGT"/>
    <property type="match status" value="1"/>
</dbReference>
<feature type="region of interest" description="Disordered" evidence="3">
    <location>
        <begin position="1011"/>
        <end position="1051"/>
    </location>
</feature>
<dbReference type="Gene3D" id="3.40.50.2000">
    <property type="entry name" value="Glycogen Phosphorylase B"/>
    <property type="match status" value="2"/>
</dbReference>
<dbReference type="InterPro" id="IPR050271">
    <property type="entry name" value="UDP-glycosyltransferase"/>
</dbReference>
<name>A0AAW1SZC2_9CHLO</name>
<keyword evidence="6" id="KW-1185">Reference proteome</keyword>
<keyword evidence="1" id="KW-0328">Glycosyltransferase</keyword>
<dbReference type="SUPFAM" id="SSF53756">
    <property type="entry name" value="UDP-Glycosyltransferase/glycogen phosphorylase"/>
    <property type="match status" value="1"/>
</dbReference>
<feature type="compositionally biased region" description="Polar residues" evidence="3">
    <location>
        <begin position="619"/>
        <end position="632"/>
    </location>
</feature>
<dbReference type="EMBL" id="JALJOV010000662">
    <property type="protein sequence ID" value="KAK9862056.1"/>
    <property type="molecule type" value="Genomic_DNA"/>
</dbReference>
<evidence type="ECO:0000256" key="1">
    <source>
        <dbReference type="ARBA" id="ARBA00022676"/>
    </source>
</evidence>
<organism evidence="5 6">
    <name type="scientific">Apatococcus fuscideae</name>
    <dbReference type="NCBI Taxonomy" id="2026836"/>
    <lineage>
        <taxon>Eukaryota</taxon>
        <taxon>Viridiplantae</taxon>
        <taxon>Chlorophyta</taxon>
        <taxon>core chlorophytes</taxon>
        <taxon>Trebouxiophyceae</taxon>
        <taxon>Chlorellales</taxon>
        <taxon>Chlorellaceae</taxon>
        <taxon>Apatococcus</taxon>
    </lineage>
</organism>
<evidence type="ECO:0000256" key="4">
    <source>
        <dbReference type="SAM" id="Phobius"/>
    </source>
</evidence>
<feature type="transmembrane region" description="Helical" evidence="4">
    <location>
        <begin position="377"/>
        <end position="400"/>
    </location>
</feature>
<protein>
    <submittedName>
        <fullName evidence="5">Uncharacterized protein</fullName>
    </submittedName>
</protein>
<feature type="compositionally biased region" description="Basic residues" evidence="3">
    <location>
        <begin position="1309"/>
        <end position="1319"/>
    </location>
</feature>
<feature type="region of interest" description="Disordered" evidence="3">
    <location>
        <begin position="605"/>
        <end position="804"/>
    </location>
</feature>